<dbReference type="GO" id="GO:0003677">
    <property type="term" value="F:DNA binding"/>
    <property type="evidence" value="ECO:0007669"/>
    <property type="project" value="UniProtKB-KW"/>
</dbReference>
<evidence type="ECO:0000313" key="1">
    <source>
        <dbReference type="EMBL" id="PJJ56081.1"/>
    </source>
</evidence>
<accession>A0A0B2B2M9</accession>
<dbReference type="CDD" id="cd00609">
    <property type="entry name" value="AAT_like"/>
    <property type="match status" value="1"/>
</dbReference>
<keyword evidence="1" id="KW-0238">DNA-binding</keyword>
<dbReference type="InterPro" id="IPR024551">
    <property type="entry name" value="AspAT_Ic"/>
</dbReference>
<name>A0A0B2B2M9_9ACTN</name>
<dbReference type="InterPro" id="IPR015422">
    <property type="entry name" value="PyrdxlP-dep_Trfase_small"/>
</dbReference>
<protein>
    <submittedName>
        <fullName evidence="1">DNA-binding transcriptional MocR family regulator</fullName>
    </submittedName>
</protein>
<dbReference type="InterPro" id="IPR015424">
    <property type="entry name" value="PyrdxlP-dep_Trfase"/>
</dbReference>
<sequence>MTIVTLDRDQISTLLGEQRDAYDALKARDLALDLTRGKPGADQLDLSNALLSLPGSDDYRAADGTDTRNYGGLDGLPELRAIFSDLLGIPVDQLLAQGNSSLTLMHDVIVWALLHGFDDSPRPWSAEETVKFVCPVPGYDRHFALLESLGIEMVTVDMLSDGPDVDAVAALIGSDPSFKGLWLVPTYANPTGVTTTPEVAARLMALPAAAPDFRVFWDNAYAVHHLTETETKSAAALELAAAGGHPDRVVFFASTSKITFAGSGVAFFGSSPANVAWFRRHLSFASIGPDKVNQLRHVRFFGDADGVRAHMHEHTELLAPKFAAVEQILTDRLASYGVARWSTPTGGYFVDLDVVDGTAARVVELAKGAGIALTPAGSAFPYKQDPNDRNIRIAPTFASMDDLRTAMEGVATCVLLAAAEKALA</sequence>
<gene>
    <name evidence="1" type="ORF">CLV56_0285</name>
</gene>
<dbReference type="AlphaFoldDB" id="A0A0B2B2M9"/>
<dbReference type="PANTHER" id="PTHR43799:SF1">
    <property type="entry name" value="ASPARTATE AMINOTRANSFERASE"/>
    <property type="match status" value="1"/>
</dbReference>
<keyword evidence="2" id="KW-1185">Reference proteome</keyword>
<dbReference type="OrthoDB" id="9802328at2"/>
<proteinExistence type="predicted"/>
<dbReference type="Gene3D" id="3.90.1150.10">
    <property type="entry name" value="Aspartate Aminotransferase, domain 1"/>
    <property type="match status" value="1"/>
</dbReference>
<dbReference type="SUPFAM" id="SSF53383">
    <property type="entry name" value="PLP-dependent transferases"/>
    <property type="match status" value="1"/>
</dbReference>
<comment type="caution">
    <text evidence="1">The sequence shown here is derived from an EMBL/GenBank/DDBJ whole genome shotgun (WGS) entry which is preliminary data.</text>
</comment>
<dbReference type="PANTHER" id="PTHR43799">
    <property type="entry name" value="AMINOTRANSFERASE, PUTATIVE-RELATED"/>
    <property type="match status" value="1"/>
</dbReference>
<dbReference type="EMBL" id="PGEZ01000001">
    <property type="protein sequence ID" value="PJJ56081.1"/>
    <property type="molecule type" value="Genomic_DNA"/>
</dbReference>
<dbReference type="RefSeq" id="WP_039368699.1">
    <property type="nucleotide sequence ID" value="NZ_PGEZ01000001.1"/>
</dbReference>
<dbReference type="Gene3D" id="3.40.640.10">
    <property type="entry name" value="Type I PLP-dependent aspartate aminotransferase-like (Major domain)"/>
    <property type="match status" value="1"/>
</dbReference>
<organism evidence="1 2">
    <name type="scientific">Mumia flava</name>
    <dbReference type="NCBI Taxonomy" id="1348852"/>
    <lineage>
        <taxon>Bacteria</taxon>
        <taxon>Bacillati</taxon>
        <taxon>Actinomycetota</taxon>
        <taxon>Actinomycetes</taxon>
        <taxon>Propionibacteriales</taxon>
        <taxon>Nocardioidaceae</taxon>
        <taxon>Mumia</taxon>
    </lineage>
</organism>
<evidence type="ECO:0000313" key="2">
    <source>
        <dbReference type="Proteomes" id="UP000230842"/>
    </source>
</evidence>
<reference evidence="1 2" key="1">
    <citation type="submission" date="2017-11" db="EMBL/GenBank/DDBJ databases">
        <title>Genomic Encyclopedia of Archaeal and Bacterial Type Strains, Phase II (KMG-II): From Individual Species to Whole Genera.</title>
        <authorList>
            <person name="Goeker M."/>
        </authorList>
    </citation>
    <scope>NUCLEOTIDE SEQUENCE [LARGE SCALE GENOMIC DNA]</scope>
    <source>
        <strain evidence="1 2">DSM 27763</strain>
    </source>
</reference>
<dbReference type="InterPro" id="IPR015421">
    <property type="entry name" value="PyrdxlP-dep_Trfase_major"/>
</dbReference>
<dbReference type="GO" id="GO:0004069">
    <property type="term" value="F:L-aspartate:2-oxoglutarate aminotransferase activity"/>
    <property type="evidence" value="ECO:0007669"/>
    <property type="project" value="InterPro"/>
</dbReference>
<dbReference type="Proteomes" id="UP000230842">
    <property type="component" value="Unassembled WGS sequence"/>
</dbReference>
<dbReference type="Pfam" id="PF12897">
    <property type="entry name" value="Asp_aminotransf"/>
    <property type="match status" value="1"/>
</dbReference>